<feature type="region of interest" description="Disordered" evidence="1">
    <location>
        <begin position="60"/>
        <end position="83"/>
    </location>
</feature>
<evidence type="ECO:0000313" key="2">
    <source>
        <dbReference type="EMBL" id="KAJ3643907.1"/>
    </source>
</evidence>
<keyword evidence="4" id="KW-1185">Reference proteome</keyword>
<evidence type="ECO:0000256" key="1">
    <source>
        <dbReference type="SAM" id="MobiDB-lite"/>
    </source>
</evidence>
<gene>
    <name evidence="3" type="ORF">Zmor_015340</name>
    <name evidence="2" type="ORF">Zmor_026589</name>
</gene>
<organism evidence="2 4">
    <name type="scientific">Zophobas morio</name>
    <dbReference type="NCBI Taxonomy" id="2755281"/>
    <lineage>
        <taxon>Eukaryota</taxon>
        <taxon>Metazoa</taxon>
        <taxon>Ecdysozoa</taxon>
        <taxon>Arthropoda</taxon>
        <taxon>Hexapoda</taxon>
        <taxon>Insecta</taxon>
        <taxon>Pterygota</taxon>
        <taxon>Neoptera</taxon>
        <taxon>Endopterygota</taxon>
        <taxon>Coleoptera</taxon>
        <taxon>Polyphaga</taxon>
        <taxon>Cucujiformia</taxon>
        <taxon>Tenebrionidae</taxon>
        <taxon>Zophobas</taxon>
    </lineage>
</organism>
<evidence type="ECO:0000313" key="4">
    <source>
        <dbReference type="Proteomes" id="UP001168821"/>
    </source>
</evidence>
<proteinExistence type="predicted"/>
<dbReference type="AlphaFoldDB" id="A0AA38HVN2"/>
<name>A0AA38HVN2_9CUCU</name>
<evidence type="ECO:0000313" key="3">
    <source>
        <dbReference type="EMBL" id="KAJ3656251.1"/>
    </source>
</evidence>
<dbReference type="EMBL" id="JALNTZ010000008">
    <property type="protein sequence ID" value="KAJ3643907.1"/>
    <property type="molecule type" value="Genomic_DNA"/>
</dbReference>
<protein>
    <submittedName>
        <fullName evidence="2">Uncharacterized protein</fullName>
    </submittedName>
</protein>
<reference evidence="2" key="1">
    <citation type="journal article" date="2023" name="G3 (Bethesda)">
        <title>Whole genome assemblies of Zophobas morio and Tenebrio molitor.</title>
        <authorList>
            <person name="Kaur S."/>
            <person name="Stinson S.A."/>
            <person name="diCenzo G.C."/>
        </authorList>
    </citation>
    <scope>NUCLEOTIDE SEQUENCE</scope>
    <source>
        <strain evidence="2">QUZm001</strain>
    </source>
</reference>
<dbReference type="Proteomes" id="UP001168821">
    <property type="component" value="Unassembled WGS sequence"/>
</dbReference>
<comment type="caution">
    <text evidence="2">The sequence shown here is derived from an EMBL/GenBank/DDBJ whole genome shotgun (WGS) entry which is preliminary data.</text>
</comment>
<dbReference type="EMBL" id="JALNTZ010000004">
    <property type="protein sequence ID" value="KAJ3656251.1"/>
    <property type="molecule type" value="Genomic_DNA"/>
</dbReference>
<sequence length="168" mass="19217">MKDFGYNVKKKNGQDYKGKVIKTIWNTVEKSLQEKYKENYNIVFNPFQDVDFASARKARDAKRKALQQQPEKRRASSSLTSKELNKMPDLWKENTPVGLQRKLFHIASYKLAWRGGKAVNCLIDYFEEELDNAGRTTGRIVFNSPFSKTAEGGAKPFAEKQMVSAKLG</sequence>
<accession>A0AA38HVN2</accession>